<comment type="caution">
    <text evidence="3">The sequence shown here is derived from an EMBL/GenBank/DDBJ whole genome shotgun (WGS) entry which is preliminary data.</text>
</comment>
<dbReference type="InterPro" id="IPR041916">
    <property type="entry name" value="Anti_sigma_zinc_sf"/>
</dbReference>
<evidence type="ECO:0000259" key="2">
    <source>
        <dbReference type="Pfam" id="PF13490"/>
    </source>
</evidence>
<organism evidence="3 4">
    <name type="scientific">Halomonas nitroreducens</name>
    <dbReference type="NCBI Taxonomy" id="447425"/>
    <lineage>
        <taxon>Bacteria</taxon>
        <taxon>Pseudomonadati</taxon>
        <taxon>Pseudomonadota</taxon>
        <taxon>Gammaproteobacteria</taxon>
        <taxon>Oceanospirillales</taxon>
        <taxon>Halomonadaceae</taxon>
        <taxon>Halomonas</taxon>
    </lineage>
</organism>
<dbReference type="Proteomes" id="UP000267400">
    <property type="component" value="Unassembled WGS sequence"/>
</dbReference>
<proteinExistence type="predicted"/>
<keyword evidence="1" id="KW-1133">Transmembrane helix</keyword>
<accession>A0A431V047</accession>
<dbReference type="EMBL" id="RXNS01000021">
    <property type="protein sequence ID" value="RTQ99154.1"/>
    <property type="molecule type" value="Genomic_DNA"/>
</dbReference>
<dbReference type="AlphaFoldDB" id="A0A431V047"/>
<protein>
    <recommendedName>
        <fullName evidence="2">Putative zinc-finger domain-containing protein</fullName>
    </recommendedName>
</protein>
<dbReference type="Gene3D" id="1.10.10.1320">
    <property type="entry name" value="Anti-sigma factor, zinc-finger domain"/>
    <property type="match status" value="1"/>
</dbReference>
<feature type="domain" description="Putative zinc-finger" evidence="2">
    <location>
        <begin position="14"/>
        <end position="46"/>
    </location>
</feature>
<keyword evidence="1" id="KW-0812">Transmembrane</keyword>
<dbReference type="InterPro" id="IPR027383">
    <property type="entry name" value="Znf_put"/>
</dbReference>
<keyword evidence="4" id="KW-1185">Reference proteome</keyword>
<feature type="transmembrane region" description="Helical" evidence="1">
    <location>
        <begin position="95"/>
        <end position="117"/>
    </location>
</feature>
<keyword evidence="1" id="KW-0472">Membrane</keyword>
<sequence>MSDHEREHAGAHGDWLERVAPYLDGELNEEEHRAMAQHLEGCELCRRELARQRALVQRLRPLAPALGATDAMARRLRRRGMPPARRHAPRHLWGWLGWSLAAVQACLLAVLLLPGVLERQGVPMVRDAVADYQRVLADELPRRTTDTAALSRSLSLSIERLEAPGATFLGAWKTVLQEQPAAALAYRVKDQTVVQYVVSGPLFFNQARVRDAVSRHGQYVTRQGRQAVVGWPGNNAGSLLVGELPSEELVRLRL</sequence>
<evidence type="ECO:0000313" key="3">
    <source>
        <dbReference type="EMBL" id="RTQ99154.1"/>
    </source>
</evidence>
<dbReference type="RefSeq" id="WP_126486616.1">
    <property type="nucleotide sequence ID" value="NZ_RXNS01000021.1"/>
</dbReference>
<dbReference type="Pfam" id="PF13490">
    <property type="entry name" value="zf-HC2"/>
    <property type="match status" value="1"/>
</dbReference>
<dbReference type="OrthoDB" id="6157964at2"/>
<reference evidence="3 4" key="1">
    <citation type="submission" date="2018-12" db="EMBL/GenBank/DDBJ databases">
        <authorList>
            <person name="Yu L."/>
        </authorList>
    </citation>
    <scope>NUCLEOTIDE SEQUENCE [LARGE SCALE GENOMIC DNA]</scope>
    <source>
        <strain evidence="3 4">11S</strain>
    </source>
</reference>
<gene>
    <name evidence="3" type="ORF">EKG36_18090</name>
</gene>
<evidence type="ECO:0000313" key="4">
    <source>
        <dbReference type="Proteomes" id="UP000267400"/>
    </source>
</evidence>
<evidence type="ECO:0000256" key="1">
    <source>
        <dbReference type="SAM" id="Phobius"/>
    </source>
</evidence>
<name>A0A431V047_9GAMM</name>